<dbReference type="SUPFAM" id="SSF55729">
    <property type="entry name" value="Acyl-CoA N-acyltransferases (Nat)"/>
    <property type="match status" value="1"/>
</dbReference>
<evidence type="ECO:0000259" key="1">
    <source>
        <dbReference type="PROSITE" id="PS51186"/>
    </source>
</evidence>
<dbReference type="PROSITE" id="PS51186">
    <property type="entry name" value="GNAT"/>
    <property type="match status" value="1"/>
</dbReference>
<protein>
    <recommendedName>
        <fullName evidence="1">N-acetyltransferase domain-containing protein</fullName>
    </recommendedName>
</protein>
<reference evidence="2" key="1">
    <citation type="journal article" date="2021" name="Front. Microbiol.">
        <title>Comprehensive Comparative Genomics and Phenotyping of Methylobacterium Species.</title>
        <authorList>
            <person name="Alessa O."/>
            <person name="Ogura Y."/>
            <person name="Fujitani Y."/>
            <person name="Takami H."/>
            <person name="Hayashi T."/>
            <person name="Sahin N."/>
            <person name="Tani A."/>
        </authorList>
    </citation>
    <scope>NUCLEOTIDE SEQUENCE</scope>
    <source>
        <strain evidence="2">LMG 23639</strain>
    </source>
</reference>
<keyword evidence="3" id="KW-1185">Reference proteome</keyword>
<evidence type="ECO:0000313" key="3">
    <source>
        <dbReference type="Proteomes" id="UP001055102"/>
    </source>
</evidence>
<dbReference type="EMBL" id="BPQR01000043">
    <property type="protein sequence ID" value="GJE07325.1"/>
    <property type="molecule type" value="Genomic_DNA"/>
</dbReference>
<dbReference type="CDD" id="cd04301">
    <property type="entry name" value="NAT_SF"/>
    <property type="match status" value="1"/>
</dbReference>
<proteinExistence type="predicted"/>
<evidence type="ECO:0000313" key="2">
    <source>
        <dbReference type="EMBL" id="GJE07325.1"/>
    </source>
</evidence>
<organism evidence="2 3">
    <name type="scientific">Methylobacterium jeotgali</name>
    <dbReference type="NCBI Taxonomy" id="381630"/>
    <lineage>
        <taxon>Bacteria</taxon>
        <taxon>Pseudomonadati</taxon>
        <taxon>Pseudomonadota</taxon>
        <taxon>Alphaproteobacteria</taxon>
        <taxon>Hyphomicrobiales</taxon>
        <taxon>Methylobacteriaceae</taxon>
        <taxon>Methylobacterium</taxon>
    </lineage>
</organism>
<name>A0ABQ4SZF2_9HYPH</name>
<reference evidence="2" key="2">
    <citation type="submission" date="2021-08" db="EMBL/GenBank/DDBJ databases">
        <authorList>
            <person name="Tani A."/>
            <person name="Ola A."/>
            <person name="Ogura Y."/>
            <person name="Katsura K."/>
            <person name="Hayashi T."/>
        </authorList>
    </citation>
    <scope>NUCLEOTIDE SEQUENCE</scope>
    <source>
        <strain evidence="2">LMG 23639</strain>
    </source>
</reference>
<dbReference type="Gene3D" id="3.40.630.30">
    <property type="match status" value="1"/>
</dbReference>
<feature type="domain" description="N-acetyltransferase" evidence="1">
    <location>
        <begin position="1"/>
        <end position="145"/>
    </location>
</feature>
<dbReference type="Pfam" id="PF00583">
    <property type="entry name" value="Acetyltransf_1"/>
    <property type="match status" value="1"/>
</dbReference>
<sequence>MELRRGEPNDLPFVYRSERRYMEELESDQLAGWYEGLERLLEQWVVGLPRTTIARLNGIRVGHLFWEPAGEKAVLASVNVDPSHRRRRIASLLMERFEEEARRAGCSRAELGFVSHNPARHLYEKLGYRPAGADGRYVLMTKCLQAP</sequence>
<dbReference type="InterPro" id="IPR016181">
    <property type="entry name" value="Acyl_CoA_acyltransferase"/>
</dbReference>
<dbReference type="PANTHER" id="PTHR43072">
    <property type="entry name" value="N-ACETYLTRANSFERASE"/>
    <property type="match status" value="1"/>
</dbReference>
<dbReference type="PANTHER" id="PTHR43072:SF60">
    <property type="entry name" value="L-2,4-DIAMINOBUTYRIC ACID ACETYLTRANSFERASE"/>
    <property type="match status" value="1"/>
</dbReference>
<comment type="caution">
    <text evidence="2">The sequence shown here is derived from an EMBL/GenBank/DDBJ whole genome shotgun (WGS) entry which is preliminary data.</text>
</comment>
<accession>A0ABQ4SZF2</accession>
<dbReference type="Proteomes" id="UP001055102">
    <property type="component" value="Unassembled WGS sequence"/>
</dbReference>
<gene>
    <name evidence="2" type="ORF">AOPFMNJM_2653</name>
</gene>
<dbReference type="InterPro" id="IPR000182">
    <property type="entry name" value="GNAT_dom"/>
</dbReference>